<dbReference type="EMBL" id="CP138348">
    <property type="protein sequence ID" value="WPF87157.1"/>
    <property type="molecule type" value="Genomic_DNA"/>
</dbReference>
<evidence type="ECO:0000256" key="1">
    <source>
        <dbReference type="SAM" id="SignalP"/>
    </source>
</evidence>
<keyword evidence="1" id="KW-0732">Signal</keyword>
<reference evidence="2" key="1">
    <citation type="submission" date="2023-11" db="EMBL/GenBank/DDBJ databases">
        <title>Genome sequence of Cyanobacterium aponinum BCRC AL20115.</title>
        <authorList>
            <person name="Chang H.-Y."/>
            <person name="Lin K.-M."/>
            <person name="Hsueh H.-T."/>
            <person name="Chu H.-A."/>
            <person name="Kuo C.-H."/>
        </authorList>
    </citation>
    <scope>NUCLEOTIDE SEQUENCE</scope>
    <source>
        <strain evidence="2">AL20115</strain>
    </source>
</reference>
<name>A0AAF1C030_9CHRO</name>
<protein>
    <submittedName>
        <fullName evidence="2">Uncharacterized protein</fullName>
    </submittedName>
</protein>
<evidence type="ECO:0000313" key="2">
    <source>
        <dbReference type="EMBL" id="WPF87157.1"/>
    </source>
</evidence>
<accession>A0AAF1C030</accession>
<gene>
    <name evidence="2" type="ORF">SAY89_10065</name>
</gene>
<proteinExistence type="predicted"/>
<dbReference type="AlphaFoldDB" id="A0AAF1C030"/>
<feature type="signal peptide" evidence="1">
    <location>
        <begin position="1"/>
        <end position="28"/>
    </location>
</feature>
<dbReference type="RefSeq" id="WP_320000873.1">
    <property type="nucleotide sequence ID" value="NZ_CP138348.1"/>
</dbReference>
<sequence length="113" mass="12392">MKIMKKILVGLLFSALSIGVNSTSRVLAIPPTIATIINMNTGDRGCYVELLDMEGNITVELADFSICEQSNLINKKVELLYEKTNILASECQGNIDCKLSDQVMLIIDVKIAN</sequence>
<feature type="chain" id="PRO_5042229229" evidence="1">
    <location>
        <begin position="29"/>
        <end position="113"/>
    </location>
</feature>
<organism evidence="2">
    <name type="scientific">Cyanobacterium aponinum AL20115</name>
    <dbReference type="NCBI Taxonomy" id="3090662"/>
    <lineage>
        <taxon>Bacteria</taxon>
        <taxon>Bacillati</taxon>
        <taxon>Cyanobacteriota</taxon>
        <taxon>Cyanophyceae</taxon>
        <taxon>Oscillatoriophycideae</taxon>
        <taxon>Chroococcales</taxon>
        <taxon>Geminocystaceae</taxon>
        <taxon>Cyanobacterium</taxon>
    </lineage>
</organism>